<dbReference type="PANTHER" id="PTHR10655:SF67">
    <property type="entry name" value="PHOSPHOLIPASE_CARBOXYLESTERASE SUPERFAMILY (AFU_ORTHOLOGUE AFUA_5G09340)"/>
    <property type="match status" value="1"/>
</dbReference>
<evidence type="ECO:0000313" key="3">
    <source>
        <dbReference type="EMBL" id="KAF4509676.1"/>
    </source>
</evidence>
<dbReference type="InterPro" id="IPR050565">
    <property type="entry name" value="LYPA1-2/EST-like"/>
</dbReference>
<feature type="domain" description="Phospholipase/carboxylesterase/thioesterase" evidence="2">
    <location>
        <begin position="28"/>
        <end position="208"/>
    </location>
</feature>
<evidence type="ECO:0000256" key="1">
    <source>
        <dbReference type="ARBA" id="ARBA00006499"/>
    </source>
</evidence>
<name>A0A8H4V6P1_9HYPO</name>
<dbReference type="PANTHER" id="PTHR10655">
    <property type="entry name" value="LYSOPHOSPHOLIPASE-RELATED"/>
    <property type="match status" value="1"/>
</dbReference>
<dbReference type="AlphaFoldDB" id="A0A8H4V6P1"/>
<dbReference type="Proteomes" id="UP000557566">
    <property type="component" value="Unassembled WGS sequence"/>
</dbReference>
<proteinExistence type="inferred from homology"/>
<dbReference type="Pfam" id="PF02230">
    <property type="entry name" value="Abhydrolase_2"/>
    <property type="match status" value="1"/>
</dbReference>
<dbReference type="Gene3D" id="3.40.50.1820">
    <property type="entry name" value="alpha/beta hydrolase"/>
    <property type="match status" value="1"/>
</dbReference>
<evidence type="ECO:0000259" key="2">
    <source>
        <dbReference type="Pfam" id="PF02230"/>
    </source>
</evidence>
<dbReference type="GO" id="GO:0052689">
    <property type="term" value="F:carboxylic ester hydrolase activity"/>
    <property type="evidence" value="ECO:0007669"/>
    <property type="project" value="TreeGrafter"/>
</dbReference>
<dbReference type="EMBL" id="JAAVMX010000004">
    <property type="protein sequence ID" value="KAF4509676.1"/>
    <property type="molecule type" value="Genomic_DNA"/>
</dbReference>
<evidence type="ECO:0000313" key="4">
    <source>
        <dbReference type="Proteomes" id="UP000557566"/>
    </source>
</evidence>
<comment type="similarity">
    <text evidence="1">Belongs to the AB hydrolase superfamily. AB hydrolase 2 family.</text>
</comment>
<dbReference type="InterPro" id="IPR029058">
    <property type="entry name" value="AB_hydrolase_fold"/>
</dbReference>
<organism evidence="3 4">
    <name type="scientific">Ophiocordyceps sinensis</name>
    <dbReference type="NCBI Taxonomy" id="72228"/>
    <lineage>
        <taxon>Eukaryota</taxon>
        <taxon>Fungi</taxon>
        <taxon>Dikarya</taxon>
        <taxon>Ascomycota</taxon>
        <taxon>Pezizomycotina</taxon>
        <taxon>Sordariomycetes</taxon>
        <taxon>Hypocreomycetidae</taxon>
        <taxon>Hypocreales</taxon>
        <taxon>Ophiocordycipitaceae</taxon>
        <taxon>Ophiocordyceps</taxon>
    </lineage>
</organism>
<dbReference type="GO" id="GO:0008474">
    <property type="term" value="F:palmitoyl-(protein) hydrolase activity"/>
    <property type="evidence" value="ECO:0007669"/>
    <property type="project" value="TreeGrafter"/>
</dbReference>
<sequence length="251" mass="26005">MPQPRIPTEADFAPLAATLPHTLHFPTPRESTTAILILLHGAGDCDAPFARFARALALPGVLAVAVRGTAPLPGAALLGDDGGHFHWGDDACLDARTGALDADPGFGRAATALVHGLLRGVLVDRCGWELGDVIVFGFGQGGSLALGMASQLRASSASSPTASSGGANAFKGVVSIGGPLPPSMVPTTSARSKSDTPVLVCQLDEDQVDAVEAEFANVSAVRWRRSDVAMPRDRDEALPIMRFFADCLKTV</sequence>
<dbReference type="OrthoDB" id="437457at2759"/>
<gene>
    <name evidence="3" type="ORF">G6O67_003820</name>
</gene>
<dbReference type="SUPFAM" id="SSF53474">
    <property type="entry name" value="alpha/beta-Hydrolases"/>
    <property type="match status" value="1"/>
</dbReference>
<dbReference type="InterPro" id="IPR003140">
    <property type="entry name" value="PLipase/COase/thioEstase"/>
</dbReference>
<reference evidence="3 4" key="1">
    <citation type="journal article" date="2020" name="Genome Biol. Evol.">
        <title>A new high-quality draft genome assembly of the Chinese cordyceps Ophiocordyceps sinensis.</title>
        <authorList>
            <person name="Shu R."/>
            <person name="Zhang J."/>
            <person name="Meng Q."/>
            <person name="Zhang H."/>
            <person name="Zhou G."/>
            <person name="Li M."/>
            <person name="Wu P."/>
            <person name="Zhao Y."/>
            <person name="Chen C."/>
            <person name="Qin Q."/>
        </authorList>
    </citation>
    <scope>NUCLEOTIDE SEQUENCE [LARGE SCALE GENOMIC DNA]</scope>
    <source>
        <strain evidence="3 4">IOZ07</strain>
    </source>
</reference>
<accession>A0A8H4V6P1</accession>
<dbReference type="GO" id="GO:0005737">
    <property type="term" value="C:cytoplasm"/>
    <property type="evidence" value="ECO:0007669"/>
    <property type="project" value="TreeGrafter"/>
</dbReference>
<keyword evidence="4" id="KW-1185">Reference proteome</keyword>
<comment type="caution">
    <text evidence="3">The sequence shown here is derived from an EMBL/GenBank/DDBJ whole genome shotgun (WGS) entry which is preliminary data.</text>
</comment>
<protein>
    <recommendedName>
        <fullName evidence="2">Phospholipase/carboxylesterase/thioesterase domain-containing protein</fullName>
    </recommendedName>
</protein>